<reference evidence="2 3" key="1">
    <citation type="submission" date="2020-08" db="EMBL/GenBank/DDBJ databases">
        <title>Plant Genome Project.</title>
        <authorList>
            <person name="Zhang R.-G."/>
        </authorList>
    </citation>
    <scope>NUCLEOTIDE SEQUENCE [LARGE SCALE GENOMIC DNA]</scope>
    <source>
        <tissue evidence="2">Rhizome</tissue>
    </source>
</reference>
<sequence>MKPKCLQNAARNHGSANHGAAFDRPGEATNTDAPSTCRVADAPVSVPIQAEMRRVLPSAPWFTVSSKGERRQAGSCDSAVGFVFSDTGSAGTADWIWGRPSLVARRMFDWDDDQDQGGEELTGFAIAVCSLGFWDFSSGEGKGRLLRRTKMKAFKVVLLHLIMDLWSFDDQLPTTTTKLPQDFQDDEAAGGFCCHRKSHSWLPPLKAKWLRLPMLETRPLEASTFEDEIGNTMWCEFSENEANIMPYPNGADKNPLPPLGNYKRKKNDEANTSLRSSEHSSGSKNDILGINQDNSSTFITSEELVAAQLDVDSWPDLPSLSASLSKEYNDSCNRDAMEAQLMLDISGTKKLDKIRVQFDSPSEIFNNDKDDEENGTFLDCDWANIGDIEDLDNIFSGNDSIFGHEMVGNVDEFLTATSDVISSTVQSIALPDMPLCKEQPSGYDSSSFHLDELSTGKEALEEKRGDSTVRTRREYYEEQNLFSNQPNIQKRTLTSHKKSEEKGKCKELDDTSAMWSCSTNESRQLLSSTTDACTKTVMDSFESSTERQVRAPEDVEQLDSPNQFMLSGYAYTAYPFPTIPISQNVYTKTNQEKTLSVGHKLLADFSKRPNGLSRLSDSASRPLTPQEKIEKLRRRQKMQAMLAIQQQQQQFAHPSTSDSGVPQSCSPKKQPVESRTNSAADLISNKHFPAERNILADQEEPWTISSIIDGQSLEETIYYQLQDAIEQLDGRIRLCIRDSLFRLAQSAMERQSSSDRNSTNKSDRDEDELSAYDDTKKSCKNSKWTSVETGTNPIDRTVAHLLFHRPSELSTRAVKEEIPQSPALYNPASDASLQAQACISNDHMENAREMERQPSKQMNR</sequence>
<dbReference type="PANTHER" id="PTHR33334">
    <property type="entry name" value="PROTEIN LNK1"/>
    <property type="match status" value="1"/>
</dbReference>
<keyword evidence="3" id="KW-1185">Reference proteome</keyword>
<dbReference type="GO" id="GO:0006355">
    <property type="term" value="P:regulation of DNA-templated transcription"/>
    <property type="evidence" value="ECO:0007669"/>
    <property type="project" value="InterPro"/>
</dbReference>
<dbReference type="Proteomes" id="UP000734854">
    <property type="component" value="Unassembled WGS sequence"/>
</dbReference>
<feature type="region of interest" description="Disordered" evidence="1">
    <location>
        <begin position="835"/>
        <end position="860"/>
    </location>
</feature>
<dbReference type="GO" id="GO:0007623">
    <property type="term" value="P:circadian rhythm"/>
    <property type="evidence" value="ECO:0007669"/>
    <property type="project" value="InterPro"/>
</dbReference>
<feature type="compositionally biased region" description="Polar residues" evidence="1">
    <location>
        <begin position="748"/>
        <end position="760"/>
    </location>
</feature>
<feature type="region of interest" description="Disordered" evidence="1">
    <location>
        <begin position="1"/>
        <end position="36"/>
    </location>
</feature>
<evidence type="ECO:0000313" key="3">
    <source>
        <dbReference type="Proteomes" id="UP000734854"/>
    </source>
</evidence>
<feature type="region of interest" description="Disordered" evidence="1">
    <location>
        <begin position="644"/>
        <end position="677"/>
    </location>
</feature>
<name>A0A8J5GKY5_ZINOF</name>
<feature type="region of interest" description="Disordered" evidence="1">
    <location>
        <begin position="747"/>
        <end position="775"/>
    </location>
</feature>
<evidence type="ECO:0000313" key="2">
    <source>
        <dbReference type="EMBL" id="KAG6505462.1"/>
    </source>
</evidence>
<dbReference type="AlphaFoldDB" id="A0A8J5GKY5"/>
<feature type="compositionally biased region" description="Polar residues" evidence="1">
    <location>
        <begin position="651"/>
        <end position="677"/>
    </location>
</feature>
<feature type="compositionally biased region" description="Polar residues" evidence="1">
    <location>
        <begin position="270"/>
        <end position="284"/>
    </location>
</feature>
<feature type="region of interest" description="Disordered" evidence="1">
    <location>
        <begin position="246"/>
        <end position="287"/>
    </location>
</feature>
<organism evidence="2 3">
    <name type="scientific">Zingiber officinale</name>
    <name type="common">Ginger</name>
    <name type="synonym">Amomum zingiber</name>
    <dbReference type="NCBI Taxonomy" id="94328"/>
    <lineage>
        <taxon>Eukaryota</taxon>
        <taxon>Viridiplantae</taxon>
        <taxon>Streptophyta</taxon>
        <taxon>Embryophyta</taxon>
        <taxon>Tracheophyta</taxon>
        <taxon>Spermatophyta</taxon>
        <taxon>Magnoliopsida</taxon>
        <taxon>Liliopsida</taxon>
        <taxon>Zingiberales</taxon>
        <taxon>Zingiberaceae</taxon>
        <taxon>Zingiber</taxon>
    </lineage>
</organism>
<dbReference type="InterPro" id="IPR039928">
    <property type="entry name" value="LNK"/>
</dbReference>
<evidence type="ECO:0008006" key="4">
    <source>
        <dbReference type="Google" id="ProtNLM"/>
    </source>
</evidence>
<gene>
    <name evidence="2" type="ORF">ZIOFF_037818</name>
</gene>
<dbReference type="EMBL" id="JACMSC010000010">
    <property type="protein sequence ID" value="KAG6505462.1"/>
    <property type="molecule type" value="Genomic_DNA"/>
</dbReference>
<protein>
    <recommendedName>
        <fullName evidence="4">Protein LNK2</fullName>
    </recommendedName>
</protein>
<feature type="compositionally biased region" description="Basic and acidic residues" evidence="1">
    <location>
        <begin position="842"/>
        <end position="854"/>
    </location>
</feature>
<proteinExistence type="predicted"/>
<dbReference type="PANTHER" id="PTHR33334:SF5">
    <property type="entry name" value="PROTEIN LNK2"/>
    <property type="match status" value="1"/>
</dbReference>
<evidence type="ECO:0000256" key="1">
    <source>
        <dbReference type="SAM" id="MobiDB-lite"/>
    </source>
</evidence>
<comment type="caution">
    <text evidence="2">The sequence shown here is derived from an EMBL/GenBank/DDBJ whole genome shotgun (WGS) entry which is preliminary data.</text>
</comment>
<accession>A0A8J5GKY5</accession>